<dbReference type="RefSeq" id="WP_253668174.1">
    <property type="nucleotide sequence ID" value="NZ_JAMTCP010000003.1"/>
</dbReference>
<comment type="caution">
    <text evidence="1">The sequence shown here is derived from an EMBL/GenBank/DDBJ whole genome shotgun (WGS) entry which is preliminary data.</text>
</comment>
<gene>
    <name evidence="1" type="ORF">LX15_000892</name>
</gene>
<evidence type="ECO:0000313" key="2">
    <source>
        <dbReference type="Proteomes" id="UP001205311"/>
    </source>
</evidence>
<organism evidence="1 2">
    <name type="scientific">Streptoalloteichus tenebrarius (strain ATCC 17920 / DSM 40477 / JCM 4838 / CBS 697.72 / NBRC 16177 / NCIMB 11028 / NRRL B-12390 / A12253. 1 / ISP 5477)</name>
    <name type="common">Streptomyces tenebrarius</name>
    <dbReference type="NCBI Taxonomy" id="1933"/>
    <lineage>
        <taxon>Bacteria</taxon>
        <taxon>Bacillati</taxon>
        <taxon>Actinomycetota</taxon>
        <taxon>Actinomycetes</taxon>
        <taxon>Pseudonocardiales</taxon>
        <taxon>Pseudonocardiaceae</taxon>
        <taxon>Streptoalloteichus</taxon>
    </lineage>
</organism>
<dbReference type="SUPFAM" id="SSF53649">
    <property type="entry name" value="Alkaline phosphatase-like"/>
    <property type="match status" value="1"/>
</dbReference>
<dbReference type="Gene3D" id="3.40.720.10">
    <property type="entry name" value="Alkaline Phosphatase, subunit A"/>
    <property type="match status" value="1"/>
</dbReference>
<dbReference type="Proteomes" id="UP001205311">
    <property type="component" value="Unassembled WGS sequence"/>
</dbReference>
<dbReference type="EMBL" id="JAMTCP010000003">
    <property type="protein sequence ID" value="MCP2257207.1"/>
    <property type="molecule type" value="Genomic_DNA"/>
</dbReference>
<proteinExistence type="predicted"/>
<name>A0ABT1HNX3_STRSD</name>
<reference evidence="1 2" key="1">
    <citation type="submission" date="2022-06" db="EMBL/GenBank/DDBJ databases">
        <title>Genomic Encyclopedia of Archaeal and Bacterial Type Strains, Phase II (KMG-II): from individual species to whole genera.</title>
        <authorList>
            <person name="Goeker M."/>
        </authorList>
    </citation>
    <scope>NUCLEOTIDE SEQUENCE [LARGE SCALE GENOMIC DNA]</scope>
    <source>
        <strain evidence="1 2">DSM 40477</strain>
    </source>
</reference>
<protein>
    <submittedName>
        <fullName evidence="1">Pyrophosphatase or phosphodiesterase, AlkP superfamily</fullName>
    </submittedName>
</protein>
<evidence type="ECO:0000313" key="1">
    <source>
        <dbReference type="EMBL" id="MCP2257207.1"/>
    </source>
</evidence>
<keyword evidence="2" id="KW-1185">Reference proteome</keyword>
<sequence length="385" mass="41038">MEFLLPTYSTGTLADVVPSLLAGLGVPGTSDVLGLPGAPRVCLLLVDGLGWELLRSHAADAPFLSSLAAERDPITAGFPATTATSLSTLGTGRPSGEHGMVGYSFAPDDNEVLNVLRWQRHGDGAHVDLRSQYVPEQIQPHRTVFEQAADAGVEVRLVAPGAQDGSGLTRAVLRGGQFRGTYALGDLTTHVLDALSGHPRVLCYAYHADLDMLGHIYGAGSTPWRAQLRYVDQLAATIAEGLPSDSMLVVTADHGMVNAGEQDRVDIDTEPALLDGVRMLGGEARVRHVYTAQGAVEDVRRAWSEVLGERALVLPRDEAISAGWFGPRVDDRVRPRVGDLVVAALGSFVMVRSQAEPQLSLLPGQHGSLTREEQLVPLLTATKDD</sequence>
<dbReference type="InterPro" id="IPR017850">
    <property type="entry name" value="Alkaline_phosphatase_core_sf"/>
</dbReference>
<dbReference type="PANTHER" id="PTHR10151:SF120">
    <property type="entry name" value="BIS(5'-ADENOSYL)-TRIPHOSPHATASE"/>
    <property type="match status" value="1"/>
</dbReference>
<dbReference type="PANTHER" id="PTHR10151">
    <property type="entry name" value="ECTONUCLEOTIDE PYROPHOSPHATASE/PHOSPHODIESTERASE"/>
    <property type="match status" value="1"/>
</dbReference>
<accession>A0ABT1HNX3</accession>
<dbReference type="Pfam" id="PF01663">
    <property type="entry name" value="Phosphodiest"/>
    <property type="match status" value="1"/>
</dbReference>
<dbReference type="InterPro" id="IPR002591">
    <property type="entry name" value="Phosphodiest/P_Trfase"/>
</dbReference>